<gene>
    <name evidence="2" type="ORF">HXA33_13410</name>
</gene>
<organism evidence="2 3">
    <name type="scientific">Salipaludibacillus agaradhaerens</name>
    <name type="common">Bacillus agaradhaerens</name>
    <dbReference type="NCBI Taxonomy" id="76935"/>
    <lineage>
        <taxon>Bacteria</taxon>
        <taxon>Bacillati</taxon>
        <taxon>Bacillota</taxon>
        <taxon>Bacilli</taxon>
        <taxon>Bacillales</taxon>
        <taxon>Bacillaceae</taxon>
    </lineage>
</organism>
<dbReference type="AlphaFoldDB" id="A0A9Q4B380"/>
<keyword evidence="1" id="KW-1133">Transmembrane helix</keyword>
<protein>
    <submittedName>
        <fullName evidence="2">ABC transporter permease</fullName>
    </submittedName>
</protein>
<sequence>MLSLLKNEWIKLWNKKQTWAFAALIIAISFGAALLFSLVLTEDVASEDGWEMTLEREIAEQEEILASEPDDEWEIEYAESVIAENEQLLEAGVDPNANNNMIFLNDSFLFVASFITLFSVIVASSIVSSEIDNNTMKHLLIRPYERWQILLSKFVTVLAFTLTLIGLLLVSNLIFGTLFFGTGSFSSPVSELTMNEGNVITAVNEVLPAKIGLYFLNMLMFVIISFAISILFKSQTLAVGIGIFILFSTSILQGLTMLLEEYAWYKFIFLPHLSLPTYAVEDHILQDVGLGFSLMILAIYGIIFMAACFTYFQKRDLAD</sequence>
<keyword evidence="3" id="KW-1185">Reference proteome</keyword>
<dbReference type="GO" id="GO:0005886">
    <property type="term" value="C:plasma membrane"/>
    <property type="evidence" value="ECO:0007669"/>
    <property type="project" value="UniProtKB-SubCell"/>
</dbReference>
<feature type="transmembrane region" description="Helical" evidence="1">
    <location>
        <begin position="108"/>
        <end position="129"/>
    </location>
</feature>
<proteinExistence type="predicted"/>
<accession>A0A9Q4B380</accession>
<dbReference type="Proteomes" id="UP001057753">
    <property type="component" value="Unassembled WGS sequence"/>
</dbReference>
<feature type="transmembrane region" description="Helical" evidence="1">
    <location>
        <begin position="290"/>
        <end position="312"/>
    </location>
</feature>
<dbReference type="OrthoDB" id="8613028at2"/>
<evidence type="ECO:0000256" key="1">
    <source>
        <dbReference type="SAM" id="Phobius"/>
    </source>
</evidence>
<feature type="transmembrane region" description="Helical" evidence="1">
    <location>
        <begin position="150"/>
        <end position="180"/>
    </location>
</feature>
<feature type="transmembrane region" description="Helical" evidence="1">
    <location>
        <begin position="21"/>
        <end position="40"/>
    </location>
</feature>
<dbReference type="PANTHER" id="PTHR37305">
    <property type="entry name" value="INTEGRAL MEMBRANE PROTEIN-RELATED"/>
    <property type="match status" value="1"/>
</dbReference>
<dbReference type="RefSeq" id="WP_078577766.1">
    <property type="nucleotide sequence ID" value="NZ_JABXYM010000001.1"/>
</dbReference>
<dbReference type="GO" id="GO:0140359">
    <property type="term" value="F:ABC-type transporter activity"/>
    <property type="evidence" value="ECO:0007669"/>
    <property type="project" value="InterPro"/>
</dbReference>
<feature type="transmembrane region" description="Helical" evidence="1">
    <location>
        <begin position="211"/>
        <end position="232"/>
    </location>
</feature>
<evidence type="ECO:0000313" key="3">
    <source>
        <dbReference type="Proteomes" id="UP001057753"/>
    </source>
</evidence>
<evidence type="ECO:0000313" key="2">
    <source>
        <dbReference type="EMBL" id="MCR6097543.1"/>
    </source>
</evidence>
<reference evidence="2" key="1">
    <citation type="submission" date="2020-06" db="EMBL/GenBank/DDBJ databases">
        <title>Insight into the genomes of haloalkaliphilic bacilli from Kenyan soda lakes.</title>
        <authorList>
            <person name="Mwirichia R."/>
            <person name="Villamizar G.C."/>
            <person name="Poehlein A."/>
            <person name="Mugweru J."/>
            <person name="Kipnyargis A."/>
            <person name="Kiplimo D."/>
            <person name="Orwa P."/>
            <person name="Daniel R."/>
        </authorList>
    </citation>
    <scope>NUCLEOTIDE SEQUENCE</scope>
    <source>
        <strain evidence="2">B1096_S55</strain>
    </source>
</reference>
<keyword evidence="1" id="KW-0812">Transmembrane</keyword>
<name>A0A9Q4B380_SALAG</name>
<feature type="transmembrane region" description="Helical" evidence="1">
    <location>
        <begin position="239"/>
        <end position="259"/>
    </location>
</feature>
<keyword evidence="1" id="KW-0472">Membrane</keyword>
<dbReference type="EMBL" id="JABXYM010000001">
    <property type="protein sequence ID" value="MCR6097543.1"/>
    <property type="molecule type" value="Genomic_DNA"/>
</dbReference>
<comment type="caution">
    <text evidence="2">The sequence shown here is derived from an EMBL/GenBank/DDBJ whole genome shotgun (WGS) entry which is preliminary data.</text>
</comment>
<dbReference type="PANTHER" id="PTHR37305:SF1">
    <property type="entry name" value="MEMBRANE PROTEIN"/>
    <property type="match status" value="1"/>
</dbReference>
<dbReference type="Pfam" id="PF12679">
    <property type="entry name" value="ABC2_membrane_2"/>
    <property type="match status" value="1"/>
</dbReference>